<keyword evidence="2" id="KW-0812">Transmembrane</keyword>
<evidence type="ECO:0000313" key="4">
    <source>
        <dbReference type="EMBL" id="UPU46247.1"/>
    </source>
</evidence>
<name>A0AB38RLH9_RHOSG</name>
<keyword evidence="4" id="KW-0614">Plasmid</keyword>
<dbReference type="InterPro" id="IPR058489">
    <property type="entry name" value="DUF8176"/>
</dbReference>
<gene>
    <name evidence="4" type="ORF">M0639_29815</name>
</gene>
<dbReference type="RefSeq" id="WP_156525084.1">
    <property type="nucleotide sequence ID" value="NZ_CP096564.1"/>
</dbReference>
<reference evidence="5" key="1">
    <citation type="journal article" date="2022" name="Environ. Microbiol.">
        <title>Functional analysis, diversity, and distribution of carbendazim hydrolases MheI and CbmA, responsible for the initial step in carbendazim degradation.</title>
        <authorList>
            <person name="Zhang M."/>
            <person name="Bai X."/>
            <person name="Li Q."/>
            <person name="Zhang L."/>
            <person name="Zhu Q."/>
            <person name="Gao S."/>
            <person name="Ke Z."/>
            <person name="Jiang M."/>
            <person name="Hu J."/>
            <person name="Qiu J."/>
            <person name="Hong Q."/>
        </authorList>
    </citation>
    <scope>NUCLEOTIDE SEQUENCE [LARGE SCALE GENOMIC DNA]</scope>
    <source>
        <strain evidence="5">djl-6</strain>
    </source>
</reference>
<feature type="region of interest" description="Disordered" evidence="1">
    <location>
        <begin position="1"/>
        <end position="123"/>
    </location>
</feature>
<evidence type="ECO:0000313" key="5">
    <source>
        <dbReference type="Proteomes" id="UP000831484"/>
    </source>
</evidence>
<evidence type="ECO:0000256" key="2">
    <source>
        <dbReference type="SAM" id="Phobius"/>
    </source>
</evidence>
<proteinExistence type="predicted"/>
<sequence>MSDSQRPPVDEEDWFNSPPPHVGDSSAVAATPPLSVVSSMPESDVDEAEDDWFSTVPESADQDLDGGTDLDPPGTSESFADDERPARDDDTDQFPVTPPMPSTQFLPRSPAGAASAPEQKSSWFRSHRSAVAVGGAVATVVVLGVGAALALSGLSSGEESPTPITDLASSAVPPSSLTTTAAPVAANSWCTGFSPRELATPESSDAGMSAIASFQTAFYSGDAAKARSFVAPDNSIGSVEQLTNGFAQLPAGSEQCVLAAPVGNGRYEVDLYERHPDGSNVKYRQTVVTTGAPDGSGARIVAINPREGQ</sequence>
<feature type="compositionally biased region" description="Acidic residues" evidence="1">
    <location>
        <begin position="43"/>
        <end position="52"/>
    </location>
</feature>
<dbReference type="Proteomes" id="UP000831484">
    <property type="component" value="Plasmid pdjl-6-1"/>
</dbReference>
<keyword evidence="2" id="KW-0472">Membrane</keyword>
<geneLocation type="plasmid" evidence="4 5">
    <name>pdjl-6-1</name>
</geneLocation>
<dbReference type="AlphaFoldDB" id="A0AB38RLH9"/>
<feature type="domain" description="DUF8176" evidence="3">
    <location>
        <begin position="200"/>
        <end position="295"/>
    </location>
</feature>
<organism evidence="4 5">
    <name type="scientific">Rhodococcus qingshengii JCM 15477</name>
    <dbReference type="NCBI Taxonomy" id="1303681"/>
    <lineage>
        <taxon>Bacteria</taxon>
        <taxon>Bacillati</taxon>
        <taxon>Actinomycetota</taxon>
        <taxon>Actinomycetes</taxon>
        <taxon>Mycobacteriales</taxon>
        <taxon>Nocardiaceae</taxon>
        <taxon>Rhodococcus</taxon>
        <taxon>Rhodococcus erythropolis group</taxon>
    </lineage>
</organism>
<dbReference type="Pfam" id="PF26527">
    <property type="entry name" value="DUF8176"/>
    <property type="match status" value="1"/>
</dbReference>
<keyword evidence="2" id="KW-1133">Transmembrane helix</keyword>
<evidence type="ECO:0000259" key="3">
    <source>
        <dbReference type="Pfam" id="PF26527"/>
    </source>
</evidence>
<feature type="transmembrane region" description="Helical" evidence="2">
    <location>
        <begin position="130"/>
        <end position="154"/>
    </location>
</feature>
<keyword evidence="5" id="KW-1185">Reference proteome</keyword>
<evidence type="ECO:0000256" key="1">
    <source>
        <dbReference type="SAM" id="MobiDB-lite"/>
    </source>
</evidence>
<accession>A0AB38RLH9</accession>
<dbReference type="EMBL" id="CP096564">
    <property type="protein sequence ID" value="UPU46247.1"/>
    <property type="molecule type" value="Genomic_DNA"/>
</dbReference>
<protein>
    <recommendedName>
        <fullName evidence="3">DUF8176 domain-containing protein</fullName>
    </recommendedName>
</protein>